<dbReference type="PROSITE" id="PS50043">
    <property type="entry name" value="HTH_LUXR_2"/>
    <property type="match status" value="1"/>
</dbReference>
<proteinExistence type="predicted"/>
<evidence type="ECO:0000256" key="2">
    <source>
        <dbReference type="ARBA" id="ARBA00022553"/>
    </source>
</evidence>
<evidence type="ECO:0000313" key="9">
    <source>
        <dbReference type="EMBL" id="MEC0271844.1"/>
    </source>
</evidence>
<dbReference type="RefSeq" id="WP_134782605.1">
    <property type="nucleotide sequence ID" value="NZ_JARNBG010000004.1"/>
</dbReference>
<dbReference type="PANTHER" id="PTHR43214:SF39">
    <property type="entry name" value="TRANSCRIPTIONAL REGULATORY PROTEIN DEGU"/>
    <property type="match status" value="1"/>
</dbReference>
<accession>A0AAW9N1E0</accession>
<dbReference type="InterPro" id="IPR001789">
    <property type="entry name" value="Sig_transdc_resp-reg_receiver"/>
</dbReference>
<comment type="caution">
    <text evidence="9">The sequence shown here is derived from an EMBL/GenBank/DDBJ whole genome shotgun (WGS) entry which is preliminary data.</text>
</comment>
<dbReference type="PANTHER" id="PTHR43214">
    <property type="entry name" value="TWO-COMPONENT RESPONSE REGULATOR"/>
    <property type="match status" value="1"/>
</dbReference>
<dbReference type="GO" id="GO:0003677">
    <property type="term" value="F:DNA binding"/>
    <property type="evidence" value="ECO:0007669"/>
    <property type="project" value="UniProtKB-KW"/>
</dbReference>
<dbReference type="SMART" id="SM00448">
    <property type="entry name" value="REC"/>
    <property type="match status" value="1"/>
</dbReference>
<dbReference type="SUPFAM" id="SSF46894">
    <property type="entry name" value="C-terminal effector domain of the bipartite response regulators"/>
    <property type="match status" value="1"/>
</dbReference>
<feature type="domain" description="HTH luxR-type" evidence="7">
    <location>
        <begin position="158"/>
        <end position="223"/>
    </location>
</feature>
<dbReference type="CDD" id="cd06170">
    <property type="entry name" value="LuxR_C_like"/>
    <property type="match status" value="1"/>
</dbReference>
<keyword evidence="5" id="KW-0804">Transcription</keyword>
<organism evidence="9 10">
    <name type="scientific">Peribacillus castrilensis</name>
    <dbReference type="NCBI Taxonomy" id="2897690"/>
    <lineage>
        <taxon>Bacteria</taxon>
        <taxon>Bacillati</taxon>
        <taxon>Bacillota</taxon>
        <taxon>Bacilli</taxon>
        <taxon>Bacillales</taxon>
        <taxon>Bacillaceae</taxon>
        <taxon>Peribacillus</taxon>
    </lineage>
</organism>
<comment type="subcellular location">
    <subcellularLocation>
        <location evidence="1">Cytoplasm</location>
    </subcellularLocation>
</comment>
<feature type="domain" description="Response regulatory" evidence="8">
    <location>
        <begin position="4"/>
        <end position="120"/>
    </location>
</feature>
<dbReference type="InterPro" id="IPR039420">
    <property type="entry name" value="WalR-like"/>
</dbReference>
<dbReference type="Pfam" id="PF00072">
    <property type="entry name" value="Response_reg"/>
    <property type="match status" value="1"/>
</dbReference>
<dbReference type="AlphaFoldDB" id="A0AAW9N1E0"/>
<dbReference type="Pfam" id="PF00196">
    <property type="entry name" value="GerE"/>
    <property type="match status" value="1"/>
</dbReference>
<dbReference type="GO" id="GO:0005737">
    <property type="term" value="C:cytoplasm"/>
    <property type="evidence" value="ECO:0007669"/>
    <property type="project" value="UniProtKB-SubCell"/>
</dbReference>
<dbReference type="PROSITE" id="PS00622">
    <property type="entry name" value="HTH_LUXR_1"/>
    <property type="match status" value="1"/>
</dbReference>
<evidence type="ECO:0000313" key="10">
    <source>
        <dbReference type="Proteomes" id="UP001307168"/>
    </source>
</evidence>
<gene>
    <name evidence="9" type="ORF">P4706_01945</name>
</gene>
<name>A0AAW9N1E0_9BACI</name>
<dbReference type="EMBL" id="JARNBH010000002">
    <property type="protein sequence ID" value="MEC0271844.1"/>
    <property type="molecule type" value="Genomic_DNA"/>
</dbReference>
<evidence type="ECO:0000259" key="7">
    <source>
        <dbReference type="PROSITE" id="PS50043"/>
    </source>
</evidence>
<keyword evidence="2 6" id="KW-0597">Phosphoprotein</keyword>
<protein>
    <submittedName>
        <fullName evidence="9">Response regulator transcription factor</fullName>
    </submittedName>
</protein>
<dbReference type="Gene3D" id="3.40.50.2300">
    <property type="match status" value="1"/>
</dbReference>
<keyword evidence="3" id="KW-0805">Transcription regulation</keyword>
<evidence type="ECO:0000256" key="3">
    <source>
        <dbReference type="ARBA" id="ARBA00023015"/>
    </source>
</evidence>
<dbReference type="InterPro" id="IPR011006">
    <property type="entry name" value="CheY-like_superfamily"/>
</dbReference>
<dbReference type="InterPro" id="IPR000792">
    <property type="entry name" value="Tscrpt_reg_LuxR_C"/>
</dbReference>
<dbReference type="InterPro" id="IPR016032">
    <property type="entry name" value="Sig_transdc_resp-reg_C-effctor"/>
</dbReference>
<dbReference type="CDD" id="cd17535">
    <property type="entry name" value="REC_NarL-like"/>
    <property type="match status" value="1"/>
</dbReference>
<evidence type="ECO:0000256" key="5">
    <source>
        <dbReference type="ARBA" id="ARBA00023163"/>
    </source>
</evidence>
<dbReference type="PRINTS" id="PR00038">
    <property type="entry name" value="HTHLUXR"/>
</dbReference>
<dbReference type="SMART" id="SM00421">
    <property type="entry name" value="HTH_LUXR"/>
    <property type="match status" value="1"/>
</dbReference>
<feature type="modified residue" description="4-aspartylphosphate" evidence="6">
    <location>
        <position position="55"/>
    </location>
</feature>
<evidence type="ECO:0000259" key="8">
    <source>
        <dbReference type="PROSITE" id="PS50110"/>
    </source>
</evidence>
<dbReference type="SUPFAM" id="SSF52172">
    <property type="entry name" value="CheY-like"/>
    <property type="match status" value="1"/>
</dbReference>
<keyword evidence="10" id="KW-1185">Reference proteome</keyword>
<dbReference type="GO" id="GO:0006355">
    <property type="term" value="P:regulation of DNA-templated transcription"/>
    <property type="evidence" value="ECO:0007669"/>
    <property type="project" value="InterPro"/>
</dbReference>
<evidence type="ECO:0000256" key="1">
    <source>
        <dbReference type="ARBA" id="ARBA00004496"/>
    </source>
</evidence>
<dbReference type="InterPro" id="IPR058245">
    <property type="entry name" value="NreC/VraR/RcsB-like_REC"/>
</dbReference>
<reference evidence="9 10" key="1">
    <citation type="submission" date="2023-03" db="EMBL/GenBank/DDBJ databases">
        <title>Bacillus Genome Sequencing.</title>
        <authorList>
            <person name="Dunlap C."/>
        </authorList>
    </citation>
    <scope>NUCLEOTIDE SEQUENCE [LARGE SCALE GENOMIC DNA]</scope>
    <source>
        <strain evidence="9 10">B-41290</strain>
    </source>
</reference>
<keyword evidence="4" id="KW-0238">DNA-binding</keyword>
<evidence type="ECO:0000256" key="4">
    <source>
        <dbReference type="ARBA" id="ARBA00023125"/>
    </source>
</evidence>
<dbReference type="PROSITE" id="PS50110">
    <property type="entry name" value="RESPONSE_REGULATORY"/>
    <property type="match status" value="1"/>
</dbReference>
<sequence length="227" mass="25806">MTTTIAIIDDHQLFREGFKRILEIEKSFQVIAEGVDGIEVATIEKEYKPDVFIIDISMPLMNGLEATRRLIENNPNTKVMILSISEDEHYVTEALQSGAIGYLLKEMSASELIDAVHLVADGGSYLHPKVINNILNEYRKLAEKHLREDEAFEQSPKLCRPLHLLTNRECEVLQLLTDGKSNSQIGEALFISEKTVRNHVSRILQKVKVNDRTEAVIRAIKNNWVKI</sequence>
<dbReference type="GO" id="GO:0000160">
    <property type="term" value="P:phosphorelay signal transduction system"/>
    <property type="evidence" value="ECO:0007669"/>
    <property type="project" value="InterPro"/>
</dbReference>
<dbReference type="Proteomes" id="UP001307168">
    <property type="component" value="Unassembled WGS sequence"/>
</dbReference>
<evidence type="ECO:0000256" key="6">
    <source>
        <dbReference type="PROSITE-ProRule" id="PRU00169"/>
    </source>
</evidence>